<keyword evidence="3" id="KW-0479">Metal-binding</keyword>
<keyword evidence="3" id="KW-0862">Zinc</keyword>
<comment type="similarity">
    <text evidence="3">Belongs to the peptidase M28 family.</text>
</comment>
<keyword evidence="3" id="KW-0378">Hydrolase</keyword>
<dbReference type="GO" id="GO:0008270">
    <property type="term" value="F:zinc ion binding"/>
    <property type="evidence" value="ECO:0007669"/>
    <property type="project" value="TreeGrafter"/>
</dbReference>
<dbReference type="InterPro" id="IPR037457">
    <property type="entry name" value="M28_QC"/>
</dbReference>
<accession>A0A2J6SBN4</accession>
<evidence type="ECO:0000256" key="2">
    <source>
        <dbReference type="ARBA" id="ARBA00023315"/>
    </source>
</evidence>
<evidence type="ECO:0000313" key="6">
    <source>
        <dbReference type="Proteomes" id="UP000235786"/>
    </source>
</evidence>
<feature type="domain" description="Peptidase M28" evidence="4">
    <location>
        <begin position="121"/>
        <end position="346"/>
    </location>
</feature>
<dbReference type="InterPro" id="IPR040234">
    <property type="entry name" value="QC/QCL"/>
</dbReference>
<keyword evidence="1" id="KW-0808">Transferase</keyword>
<proteinExistence type="inferred from homology"/>
<name>A0A2J6SBN4_HYAVF</name>
<keyword evidence="3" id="KW-0645">Protease</keyword>
<gene>
    <name evidence="5" type="ORF">L207DRAFT_559891</name>
</gene>
<dbReference type="Proteomes" id="UP000235786">
    <property type="component" value="Unassembled WGS sequence"/>
</dbReference>
<dbReference type="AlphaFoldDB" id="A0A2J6SBN4"/>
<evidence type="ECO:0000256" key="3">
    <source>
        <dbReference type="RuleBase" id="RU361240"/>
    </source>
</evidence>
<dbReference type="GO" id="GO:0008233">
    <property type="term" value="F:peptidase activity"/>
    <property type="evidence" value="ECO:0007669"/>
    <property type="project" value="UniProtKB-KW"/>
</dbReference>
<dbReference type="OrthoDB" id="3907302at2759"/>
<dbReference type="CDD" id="cd03880">
    <property type="entry name" value="M28_QC_like"/>
    <property type="match status" value="1"/>
</dbReference>
<dbReference type="Pfam" id="PF04389">
    <property type="entry name" value="Peptidase_M28"/>
    <property type="match status" value="1"/>
</dbReference>
<organism evidence="5 6">
    <name type="scientific">Hyaloscypha variabilis (strain UAMH 11265 / GT02V1 / F)</name>
    <name type="common">Meliniomyces variabilis</name>
    <dbReference type="NCBI Taxonomy" id="1149755"/>
    <lineage>
        <taxon>Eukaryota</taxon>
        <taxon>Fungi</taxon>
        <taxon>Dikarya</taxon>
        <taxon>Ascomycota</taxon>
        <taxon>Pezizomycotina</taxon>
        <taxon>Leotiomycetes</taxon>
        <taxon>Helotiales</taxon>
        <taxon>Hyaloscyphaceae</taxon>
        <taxon>Hyaloscypha</taxon>
        <taxon>Hyaloscypha variabilis</taxon>
    </lineage>
</organism>
<evidence type="ECO:0000313" key="5">
    <source>
        <dbReference type="EMBL" id="PMD48177.1"/>
    </source>
</evidence>
<dbReference type="PANTHER" id="PTHR12283:SF2">
    <property type="entry name" value="PEPTIDE HYDROLASE"/>
    <property type="match status" value="1"/>
</dbReference>
<dbReference type="InterPro" id="IPR007484">
    <property type="entry name" value="Peptidase_M28"/>
</dbReference>
<sequence>MPSSSVFASFHLSSTCLILCYLFLFTNAYKPLSTSFLQNISSGSSDFDPKNGVLLSPILRPRVPGTAGHTAVQHHFVDFFSTELPRWTLEWHNSTSKLSSGIEIPIANLVFRREPPWTKEGQANYLTLAAHYDSKKTPEGFIGATDSAVPCAILMHVARSLDRYVTQMHDEMAALGEGGTVDMDMGIQIVFLDGKEGFNEEEPSFYGSKALSETWEKKINPAGSRYPNALSQISIFVLLDCLGAVNPAIPSYYLLTHWVYKKMASLENRLRSNSLLETAPLSPFLPNSYYQARQGNLDDYVPFMERGVPFLHLLPSPLPQNRHTMEDDGAHLDLPTVRDWAKIVAGLALEWLDMMEVWPE</sequence>
<dbReference type="GO" id="GO:0006508">
    <property type="term" value="P:proteolysis"/>
    <property type="evidence" value="ECO:0007669"/>
    <property type="project" value="UniProtKB-KW"/>
</dbReference>
<keyword evidence="2" id="KW-0012">Acyltransferase</keyword>
<dbReference type="EC" id="3.4.-.-" evidence="3"/>
<dbReference type="SUPFAM" id="SSF53187">
    <property type="entry name" value="Zn-dependent exopeptidases"/>
    <property type="match status" value="1"/>
</dbReference>
<dbReference type="Gene3D" id="3.40.630.10">
    <property type="entry name" value="Zn peptidases"/>
    <property type="match status" value="1"/>
</dbReference>
<protein>
    <recommendedName>
        <fullName evidence="3">Peptide hydrolase</fullName>
        <ecNumber evidence="3">3.4.-.-</ecNumber>
    </recommendedName>
</protein>
<reference evidence="5 6" key="1">
    <citation type="submission" date="2016-04" db="EMBL/GenBank/DDBJ databases">
        <title>A degradative enzymes factory behind the ericoid mycorrhizal symbiosis.</title>
        <authorList>
            <consortium name="DOE Joint Genome Institute"/>
            <person name="Martino E."/>
            <person name="Morin E."/>
            <person name="Grelet G."/>
            <person name="Kuo A."/>
            <person name="Kohler A."/>
            <person name="Daghino S."/>
            <person name="Barry K."/>
            <person name="Choi C."/>
            <person name="Cichocki N."/>
            <person name="Clum A."/>
            <person name="Copeland A."/>
            <person name="Hainaut M."/>
            <person name="Haridas S."/>
            <person name="Labutti K."/>
            <person name="Lindquist E."/>
            <person name="Lipzen A."/>
            <person name="Khouja H.-R."/>
            <person name="Murat C."/>
            <person name="Ohm R."/>
            <person name="Olson A."/>
            <person name="Spatafora J."/>
            <person name="Veneault-Fourrey C."/>
            <person name="Henrissat B."/>
            <person name="Grigoriev I."/>
            <person name="Martin F."/>
            <person name="Perotto S."/>
        </authorList>
    </citation>
    <scope>NUCLEOTIDE SEQUENCE [LARGE SCALE GENOMIC DNA]</scope>
    <source>
        <strain evidence="5 6">F</strain>
    </source>
</reference>
<dbReference type="EMBL" id="KZ613937">
    <property type="protein sequence ID" value="PMD48177.1"/>
    <property type="molecule type" value="Genomic_DNA"/>
</dbReference>
<keyword evidence="6" id="KW-1185">Reference proteome</keyword>
<evidence type="ECO:0000256" key="1">
    <source>
        <dbReference type="ARBA" id="ARBA00022679"/>
    </source>
</evidence>
<dbReference type="GO" id="GO:0016603">
    <property type="term" value="F:glutaminyl-peptide cyclotransferase activity"/>
    <property type="evidence" value="ECO:0007669"/>
    <property type="project" value="InterPro"/>
</dbReference>
<dbReference type="PANTHER" id="PTHR12283">
    <property type="entry name" value="GLUTAMINYL-PEPTIDE CYCLOTRANSFERASE"/>
    <property type="match status" value="1"/>
</dbReference>
<evidence type="ECO:0000259" key="4">
    <source>
        <dbReference type="Pfam" id="PF04389"/>
    </source>
</evidence>